<comment type="caution">
    <text evidence="4">The sequence shown here is derived from an EMBL/GenBank/DDBJ whole genome shotgun (WGS) entry which is preliminary data.</text>
</comment>
<feature type="compositionally biased region" description="Polar residues" evidence="1">
    <location>
        <begin position="1723"/>
        <end position="1732"/>
    </location>
</feature>
<keyword evidence="2" id="KW-0472">Membrane</keyword>
<dbReference type="InterPro" id="IPR008454">
    <property type="entry name" value="Collagen-bd_Cna-like_B-typ_dom"/>
</dbReference>
<protein>
    <submittedName>
        <fullName evidence="4">LPXTG-motif cell wall anchor domain protein</fullName>
    </submittedName>
</protein>
<dbReference type="eggNOG" id="COG4932">
    <property type="taxonomic scope" value="Bacteria"/>
</dbReference>
<evidence type="ECO:0000259" key="3">
    <source>
        <dbReference type="Pfam" id="PF05738"/>
    </source>
</evidence>
<feature type="domain" description="CNA-B" evidence="3">
    <location>
        <begin position="1637"/>
        <end position="1727"/>
    </location>
</feature>
<sequence>MAPAALTELWVDGAAGDDANDGSASAALKTLAKALELQAADPSVTTIHVKGDLALSAAATIPSGVTLSVSDDTTMTGFGKDGITLESGAFLTCDDGKTLTMTGFKTALIVKAGAEVNDGRYNFDGNMYGFNLQGKFNGTGRDKLTVSALTEKGSTFTGATAELIGCDVSVQAKNEGGEQYGALTMKDASLTTRGVWYYFNPGGGVHLDHSDFYAYKATGASAYKQVMAILADSDLKNGSTLTGDGSRITLSAKMTVDDSKVVIKNSNAGGLNINYTPSSATFTNSTLETTNMRWTPSYGAGHSSGPCSITFQGDCVVNTDAKDKTADDGGANRDSGSSYVVTGGSYLVAYDPGYNHDVTTPTNGAANGDEWLSLFTLTDTSVSVLHPINKNGDAYDYAVAHASADGKKHVWTPAAKVTFTLNNTNAKFADGTVDKKTYSTMRGYKLGDVEGNAAAADPGTPVDANGTAFLGWFYKDASGVEHEYAYADDAFAADTEVYAKWDAKTVVYHNGKGESYIQTVDAAASSAKAASFEDVVKADADFAVPGKKFTKWTAAPDGSGDAVAAGATLTFTAGVSQIDLYAQFDDDAYKVAFSANGGTFADSSVFKANPGVFTIEQDATGGEVAVLKQTASYGQKLRELLGGVSHNDLKLNKDIASKPGSVIADTTNWYANASGTGDKFRFDEKTLFGFTFGGDNPKITSDTTYYLKWKDDPSVELIKADGTLDSDMWGNAGVGSQKASTSILKVKADGSSTFSLTGAVDVSGIKKQMEAIEAQFGRDADDFSKIKLTDAKSTFTATFELPAGVTVPADPQVTDAYLGDCYKVTGVSVSGQKVTVTFELKQAFADYKQLKDAVDSTGSLNSHDAGDSLNTIDDAILLTLSGLTFDKDAVANGDELTAVGTVAGDFSAVAQGSTGKAKRFAFAWKGEQNASGKDVKAKDAVTIQQTMLVKKPYELELGADMLVGALPDEPTAEQLKQAGTNTEHDKVFGVYQGSKINITGTVDVKPVKDQMDAIEAQFNNDGSNVTLSNDMDSSFTAVFKVPEGLTFSEDLSADDLVLEGFDKTFTITNVEVDEGKITVTMGLNKDLVKDAGGTYTYPLLKAAVGKLSDTMKLTIPGILVEDDVYDGSSFTTTGTVEGFFNAVATSAGGTEKDFDFKWKGVQTPEGKDATAEASDNTIQLTVQTPKPTDVQLPADMLVGADTEHTAVYDTFQGSTLDLTGAVDMKTVQGQMAAIEAQFNNPAAQDISVDVKDFGFTATFKIPDGMELPGGLDDPSDLIAEHFGNGFKVESVTADDTTVTVGFSLADPGAIKTYADLKAVVDGAGDNASADHSWMKLTIPGVKVKSDVADNTNLTMTGTVEGVFKAVATSKAGTRETFSFHWTGTQWTDGKDKVATDDETIQFTAHTPSTTDAELPADMLVGADTEHDAVYKTGQGSVLNLTGAVDMRTVQGQMAAIEAQFNNPAADTIDVDVKGFGFTATFKVPDGMKLPEGLDASKLQSEYFGSGFKVDAATVSSDGKTLTVGFSLADPGAIKTYADLKAVVDGAGDNASADHSWMKLTIPGVKVATNLAEGTQLTSVGTVDGFFKAIATSQSGTRKAFSFKWTGMQWPDGKDAVAPAGDDSIRLTVELTKAVTSIKAEKVWDDSDDKDGSRPSSVVLHLLRADGTDTGRTLTLDADGDWKGSFDGVPVYDDNGDVADYSVSEDVPEGYKAAIGGDAANGFVVTNSHTPGVTPNPNPDPDPDPQTPSTTDKAHDKAKPSDKKSTDAQSTSKDKVIPRTGEANYALGVGIVAIIALAVLAFAIIRRRNKH</sequence>
<dbReference type="HOGENOM" id="CLU_002409_0_0_11"/>
<accession>D0WHL0</accession>
<evidence type="ECO:0000313" key="5">
    <source>
        <dbReference type="Proteomes" id="UP000006001"/>
    </source>
</evidence>
<dbReference type="Proteomes" id="UP000006001">
    <property type="component" value="Unassembled WGS sequence"/>
</dbReference>
<keyword evidence="2" id="KW-0812">Transmembrane</keyword>
<dbReference type="Gene3D" id="2.60.40.1140">
    <property type="entry name" value="Collagen-binding surface protein Cna, B-type domain"/>
    <property type="match status" value="1"/>
</dbReference>
<dbReference type="OrthoDB" id="3174083at2"/>
<evidence type="ECO:0000313" key="4">
    <source>
        <dbReference type="EMBL" id="EEZ60953.1"/>
    </source>
</evidence>
<dbReference type="STRING" id="649764.HMPREF0762_01328"/>
<keyword evidence="2" id="KW-1133">Transmembrane helix</keyword>
<dbReference type="SUPFAM" id="SSF49478">
    <property type="entry name" value="Cna protein B-type domain"/>
    <property type="match status" value="1"/>
</dbReference>
<dbReference type="InterPro" id="IPR011050">
    <property type="entry name" value="Pectin_lyase_fold/virulence"/>
</dbReference>
<dbReference type="RefSeq" id="WP_006362580.1">
    <property type="nucleotide sequence ID" value="NZ_GG700630.1"/>
</dbReference>
<evidence type="ECO:0000256" key="1">
    <source>
        <dbReference type="SAM" id="MobiDB-lite"/>
    </source>
</evidence>
<dbReference type="Pfam" id="PF05738">
    <property type="entry name" value="Cna_B"/>
    <property type="match status" value="1"/>
</dbReference>
<feature type="transmembrane region" description="Helical" evidence="2">
    <location>
        <begin position="1784"/>
        <end position="1804"/>
    </location>
</feature>
<dbReference type="CDD" id="cd00222">
    <property type="entry name" value="CollagenBindB"/>
    <property type="match status" value="1"/>
</dbReference>
<feature type="compositionally biased region" description="Basic and acidic residues" evidence="1">
    <location>
        <begin position="1751"/>
        <end position="1774"/>
    </location>
</feature>
<dbReference type="GeneID" id="85007830"/>
<reference evidence="4" key="1">
    <citation type="submission" date="2009-10" db="EMBL/GenBank/DDBJ databases">
        <authorList>
            <person name="Weinstock G."/>
            <person name="Sodergren E."/>
            <person name="Clifton S."/>
            <person name="Fulton L."/>
            <person name="Fulton B."/>
            <person name="Courtney L."/>
            <person name="Fronick C."/>
            <person name="Harrison M."/>
            <person name="Strong C."/>
            <person name="Farmer C."/>
            <person name="Delahaunty K."/>
            <person name="Markovic C."/>
            <person name="Hall O."/>
            <person name="Minx P."/>
            <person name="Tomlinson C."/>
            <person name="Mitreva M."/>
            <person name="Nelson J."/>
            <person name="Hou S."/>
            <person name="Wollam A."/>
            <person name="Pepin K.H."/>
            <person name="Johnson M."/>
            <person name="Bhonagiri V."/>
            <person name="Nash W.E."/>
            <person name="Warren W."/>
            <person name="Chinwalla A."/>
            <person name="Mardis E.R."/>
            <person name="Wilson R.K."/>
        </authorList>
    </citation>
    <scope>NUCLEOTIDE SEQUENCE [LARGE SCALE GENOMIC DNA]</scope>
    <source>
        <strain evidence="4">ATCC 700122</strain>
    </source>
</reference>
<gene>
    <name evidence="4" type="ORF">HMPREF0762_01328</name>
</gene>
<keyword evidence="5" id="KW-1185">Reference proteome</keyword>
<proteinExistence type="predicted"/>
<dbReference type="EMBL" id="ACUX02000008">
    <property type="protein sequence ID" value="EEZ60953.1"/>
    <property type="molecule type" value="Genomic_DNA"/>
</dbReference>
<feature type="compositionally biased region" description="Pro residues" evidence="1">
    <location>
        <begin position="1733"/>
        <end position="1745"/>
    </location>
</feature>
<name>D0WHL0_SLAES</name>
<evidence type="ECO:0000256" key="2">
    <source>
        <dbReference type="SAM" id="Phobius"/>
    </source>
</evidence>
<feature type="region of interest" description="Disordered" evidence="1">
    <location>
        <begin position="1722"/>
        <end position="1774"/>
    </location>
</feature>
<organism evidence="4 5">
    <name type="scientific">Slackia exigua (strain ATCC 700122 / DSM 15923 / CIP 105133 / JCM 11022 / KCTC 5966 / S-7)</name>
    <dbReference type="NCBI Taxonomy" id="649764"/>
    <lineage>
        <taxon>Bacteria</taxon>
        <taxon>Bacillati</taxon>
        <taxon>Actinomycetota</taxon>
        <taxon>Coriobacteriia</taxon>
        <taxon>Eggerthellales</taxon>
        <taxon>Eggerthellaceae</taxon>
        <taxon>Slackia</taxon>
    </lineage>
</organism>
<dbReference type="SUPFAM" id="SSF51126">
    <property type="entry name" value="Pectin lyase-like"/>
    <property type="match status" value="1"/>
</dbReference>